<evidence type="ECO:0000259" key="6">
    <source>
        <dbReference type="Pfam" id="PF02826"/>
    </source>
</evidence>
<evidence type="ECO:0000256" key="4">
    <source>
        <dbReference type="RuleBase" id="RU003719"/>
    </source>
</evidence>
<dbReference type="InterPro" id="IPR050857">
    <property type="entry name" value="D-2-hydroxyacid_DH"/>
</dbReference>
<evidence type="ECO:0000256" key="2">
    <source>
        <dbReference type="ARBA" id="ARBA00023002"/>
    </source>
</evidence>
<dbReference type="InterPro" id="IPR036291">
    <property type="entry name" value="NAD(P)-bd_dom_sf"/>
</dbReference>
<evidence type="ECO:0000259" key="5">
    <source>
        <dbReference type="Pfam" id="PF00389"/>
    </source>
</evidence>
<dbReference type="RefSeq" id="WP_166100059.1">
    <property type="nucleotide sequence ID" value="NZ_BMMY01000003.1"/>
</dbReference>
<dbReference type="PANTHER" id="PTHR42789">
    <property type="entry name" value="D-ISOMER SPECIFIC 2-HYDROXYACID DEHYDROGENASE FAMILY PROTEIN (AFU_ORTHOLOGUE AFUA_6G10090)"/>
    <property type="match status" value="1"/>
</dbReference>
<accession>A0A7G9QZC1</accession>
<dbReference type="InterPro" id="IPR029753">
    <property type="entry name" value="D-isomer_DH_CS"/>
</dbReference>
<dbReference type="FunFam" id="3.40.50.720:FF:000203">
    <property type="entry name" value="D-3-phosphoglycerate dehydrogenase (SerA)"/>
    <property type="match status" value="1"/>
</dbReference>
<dbReference type="InterPro" id="IPR006139">
    <property type="entry name" value="D-isomer_2_OHA_DH_cat_dom"/>
</dbReference>
<dbReference type="GO" id="GO:0016616">
    <property type="term" value="F:oxidoreductase activity, acting on the CH-OH group of donors, NAD or NADP as acceptor"/>
    <property type="evidence" value="ECO:0007669"/>
    <property type="project" value="InterPro"/>
</dbReference>
<dbReference type="Proteomes" id="UP000515976">
    <property type="component" value="Chromosome"/>
</dbReference>
<evidence type="ECO:0000313" key="8">
    <source>
        <dbReference type="Proteomes" id="UP000515976"/>
    </source>
</evidence>
<evidence type="ECO:0000256" key="1">
    <source>
        <dbReference type="ARBA" id="ARBA00005854"/>
    </source>
</evidence>
<evidence type="ECO:0000256" key="3">
    <source>
        <dbReference type="ARBA" id="ARBA00023027"/>
    </source>
</evidence>
<name>A0A7G9QZC1_9MICO</name>
<dbReference type="Pfam" id="PF00389">
    <property type="entry name" value="2-Hacid_dh"/>
    <property type="match status" value="1"/>
</dbReference>
<dbReference type="AlphaFoldDB" id="A0A7G9QZC1"/>
<proteinExistence type="inferred from homology"/>
<dbReference type="GO" id="GO:0051287">
    <property type="term" value="F:NAD binding"/>
    <property type="evidence" value="ECO:0007669"/>
    <property type="project" value="InterPro"/>
</dbReference>
<dbReference type="InterPro" id="IPR006140">
    <property type="entry name" value="D-isomer_DH_NAD-bd"/>
</dbReference>
<dbReference type="SUPFAM" id="SSF51735">
    <property type="entry name" value="NAD(P)-binding Rossmann-fold domains"/>
    <property type="match status" value="1"/>
</dbReference>
<dbReference type="Gene3D" id="3.40.50.720">
    <property type="entry name" value="NAD(P)-binding Rossmann-like Domain"/>
    <property type="match status" value="2"/>
</dbReference>
<sequence length="312" mass="33179">MRVAVLDDYQHVALEAADWSDLDADIEVFHEPLGDEDAVVRRLRPFEVVVVMRERTPLPATVLRRLPTLRLVVTTGAVNRSIDLGAAREQGVTVCGTESRSRAAELTWALILAATRRLLTEAGSVRAGGWQTTVGGDLEGHTLGLLGLGRLGARVAAVGQAFGMTTLAWSENLTVERAAAVGVQAVPREELFARADVLSVHLVLSDRTRGLVGPAELAAMKPTALLVNTSRGPIVDEAALVHALRTGAIGAAALDVFDEEPLPADHPLRGLDNALLTPHIGYVTADTYATFYRGVVEDIAAWSAGAPVRVLT</sequence>
<dbReference type="SUPFAM" id="SSF52283">
    <property type="entry name" value="Formate/glycerate dehydrogenase catalytic domain-like"/>
    <property type="match status" value="1"/>
</dbReference>
<dbReference type="Pfam" id="PF02826">
    <property type="entry name" value="2-Hacid_dh_C"/>
    <property type="match status" value="1"/>
</dbReference>
<dbReference type="PANTHER" id="PTHR42789:SF1">
    <property type="entry name" value="D-ISOMER SPECIFIC 2-HYDROXYACID DEHYDROGENASE FAMILY PROTEIN (AFU_ORTHOLOGUE AFUA_6G10090)"/>
    <property type="match status" value="1"/>
</dbReference>
<organism evidence="7 8">
    <name type="scientific">Phycicoccus endophyticus</name>
    <dbReference type="NCBI Taxonomy" id="1690220"/>
    <lineage>
        <taxon>Bacteria</taxon>
        <taxon>Bacillati</taxon>
        <taxon>Actinomycetota</taxon>
        <taxon>Actinomycetes</taxon>
        <taxon>Micrococcales</taxon>
        <taxon>Intrasporangiaceae</taxon>
        <taxon>Phycicoccus</taxon>
    </lineage>
</organism>
<keyword evidence="2 4" id="KW-0560">Oxidoreductase</keyword>
<keyword evidence="3" id="KW-0520">NAD</keyword>
<dbReference type="EMBL" id="CP060712">
    <property type="protein sequence ID" value="QNN48696.1"/>
    <property type="molecule type" value="Genomic_DNA"/>
</dbReference>
<dbReference type="CDD" id="cd12169">
    <property type="entry name" value="PGDH_like_1"/>
    <property type="match status" value="1"/>
</dbReference>
<feature type="domain" description="D-isomer specific 2-hydroxyacid dehydrogenase NAD-binding" evidence="6">
    <location>
        <begin position="109"/>
        <end position="281"/>
    </location>
</feature>
<comment type="similarity">
    <text evidence="1 4">Belongs to the D-isomer specific 2-hydroxyacid dehydrogenase family.</text>
</comment>
<dbReference type="KEGG" id="pei:H9L10_10315"/>
<reference evidence="7 8" key="1">
    <citation type="submission" date="2020-08" db="EMBL/GenBank/DDBJ databases">
        <title>Genome sequence of Phycicoccus endophyticus JCM 31784T.</title>
        <authorList>
            <person name="Hyun D.-W."/>
            <person name="Bae J.-W."/>
        </authorList>
    </citation>
    <scope>NUCLEOTIDE SEQUENCE [LARGE SCALE GENOMIC DNA]</scope>
    <source>
        <strain evidence="7 8">JCM 31784</strain>
    </source>
</reference>
<evidence type="ECO:0000313" key="7">
    <source>
        <dbReference type="EMBL" id="QNN48696.1"/>
    </source>
</evidence>
<protein>
    <submittedName>
        <fullName evidence="7">D-2-hydroxyacid dehydrogenase family protein</fullName>
    </submittedName>
</protein>
<feature type="domain" description="D-isomer specific 2-hydroxyacid dehydrogenase catalytic" evidence="5">
    <location>
        <begin position="17"/>
        <end position="308"/>
    </location>
</feature>
<dbReference type="PROSITE" id="PS00671">
    <property type="entry name" value="D_2_HYDROXYACID_DH_3"/>
    <property type="match status" value="1"/>
</dbReference>
<keyword evidence="8" id="KW-1185">Reference proteome</keyword>
<gene>
    <name evidence="7" type="ORF">H9L10_10315</name>
</gene>